<accession>A0A382DR13</accession>
<evidence type="ECO:0000256" key="2">
    <source>
        <dbReference type="ARBA" id="ARBA00023163"/>
    </source>
</evidence>
<evidence type="ECO:0000313" key="3">
    <source>
        <dbReference type="EMBL" id="SVB40083.1"/>
    </source>
</evidence>
<dbReference type="InterPro" id="IPR036161">
    <property type="entry name" value="RPB6/omega-like_sf"/>
</dbReference>
<dbReference type="GO" id="GO:0000428">
    <property type="term" value="C:DNA-directed RNA polymerase complex"/>
    <property type="evidence" value="ECO:0007669"/>
    <property type="project" value="UniProtKB-KW"/>
</dbReference>
<evidence type="ECO:0000256" key="1">
    <source>
        <dbReference type="ARBA" id="ARBA00022478"/>
    </source>
</evidence>
<proteinExistence type="predicted"/>
<dbReference type="GO" id="GO:0006351">
    <property type="term" value="P:DNA-templated transcription"/>
    <property type="evidence" value="ECO:0007669"/>
    <property type="project" value="InterPro"/>
</dbReference>
<dbReference type="SUPFAM" id="SSF63562">
    <property type="entry name" value="RPB6/omega subunit-like"/>
    <property type="match status" value="1"/>
</dbReference>
<dbReference type="InterPro" id="IPR006110">
    <property type="entry name" value="Pol_omega/Rpo6/RPB6"/>
</dbReference>
<evidence type="ECO:0008006" key="4">
    <source>
        <dbReference type="Google" id="ProtNLM"/>
    </source>
</evidence>
<sequence length="121" mass="13557">VAEQSGTLHKAANFLRLRKLGLQYQGSFDILFASFGEKRIILKSELSDKALKLVGNPNVLVNLISRRVRQLSSGGNRPLIMETAGLSTADIALTEIIEGKMKWETDLPKPKRKSRRRVRKA</sequence>
<gene>
    <name evidence="3" type="ORF">METZ01_LOCUS192937</name>
</gene>
<dbReference type="SMART" id="SM01409">
    <property type="entry name" value="RNA_pol_Rpb6"/>
    <property type="match status" value="1"/>
</dbReference>
<dbReference type="GO" id="GO:0003677">
    <property type="term" value="F:DNA binding"/>
    <property type="evidence" value="ECO:0007669"/>
    <property type="project" value="InterPro"/>
</dbReference>
<protein>
    <recommendedName>
        <fullName evidence="4">DNA-directed RNA polymerase</fullName>
    </recommendedName>
</protein>
<dbReference type="EMBL" id="UINC01040344">
    <property type="protein sequence ID" value="SVB40083.1"/>
    <property type="molecule type" value="Genomic_DNA"/>
</dbReference>
<reference evidence="3" key="1">
    <citation type="submission" date="2018-05" db="EMBL/GenBank/DDBJ databases">
        <authorList>
            <person name="Lanie J.A."/>
            <person name="Ng W.-L."/>
            <person name="Kazmierczak K.M."/>
            <person name="Andrzejewski T.M."/>
            <person name="Davidsen T.M."/>
            <person name="Wayne K.J."/>
            <person name="Tettelin H."/>
            <person name="Glass J.I."/>
            <person name="Rusch D."/>
            <person name="Podicherti R."/>
            <person name="Tsui H.-C.T."/>
            <person name="Winkler M.E."/>
        </authorList>
    </citation>
    <scope>NUCLEOTIDE SEQUENCE</scope>
</reference>
<name>A0A382DR13_9ZZZZ</name>
<organism evidence="3">
    <name type="scientific">marine metagenome</name>
    <dbReference type="NCBI Taxonomy" id="408172"/>
    <lineage>
        <taxon>unclassified sequences</taxon>
        <taxon>metagenomes</taxon>
        <taxon>ecological metagenomes</taxon>
    </lineage>
</organism>
<keyword evidence="2" id="KW-0804">Transcription</keyword>
<dbReference type="AlphaFoldDB" id="A0A382DR13"/>
<dbReference type="GO" id="GO:0003899">
    <property type="term" value="F:DNA-directed RNA polymerase activity"/>
    <property type="evidence" value="ECO:0007669"/>
    <property type="project" value="InterPro"/>
</dbReference>
<feature type="non-terminal residue" evidence="3">
    <location>
        <position position="1"/>
    </location>
</feature>
<keyword evidence="1" id="KW-0240">DNA-directed RNA polymerase</keyword>
<dbReference type="Gene3D" id="3.90.940.10">
    <property type="match status" value="1"/>
</dbReference>